<dbReference type="InterPro" id="IPR013325">
    <property type="entry name" value="RNA_pol_sigma_r2"/>
</dbReference>
<evidence type="ECO:0000256" key="2">
    <source>
        <dbReference type="ARBA" id="ARBA00023015"/>
    </source>
</evidence>
<dbReference type="SUPFAM" id="SSF88659">
    <property type="entry name" value="Sigma3 and sigma4 domains of RNA polymerase sigma factors"/>
    <property type="match status" value="1"/>
</dbReference>
<reference evidence="7 8" key="1">
    <citation type="submission" date="2019-07" db="EMBL/GenBank/DDBJ databases">
        <title>Caenimonas sedimenti sp. nov., isolated from activated sludge.</title>
        <authorList>
            <person name="Xu J."/>
        </authorList>
    </citation>
    <scope>NUCLEOTIDE SEQUENCE [LARGE SCALE GENOMIC DNA]</scope>
    <source>
        <strain evidence="7 8">HX-9-20</strain>
    </source>
</reference>
<evidence type="ECO:0000313" key="8">
    <source>
        <dbReference type="Proteomes" id="UP000318199"/>
    </source>
</evidence>
<dbReference type="InterPro" id="IPR014284">
    <property type="entry name" value="RNA_pol_sigma-70_dom"/>
</dbReference>
<evidence type="ECO:0000256" key="3">
    <source>
        <dbReference type="ARBA" id="ARBA00023082"/>
    </source>
</evidence>
<dbReference type="PANTHER" id="PTHR43133:SF51">
    <property type="entry name" value="RNA POLYMERASE SIGMA FACTOR"/>
    <property type="match status" value="1"/>
</dbReference>
<dbReference type="GO" id="GO:0006352">
    <property type="term" value="P:DNA-templated transcription initiation"/>
    <property type="evidence" value="ECO:0007669"/>
    <property type="project" value="InterPro"/>
</dbReference>
<comment type="similarity">
    <text evidence="1">Belongs to the sigma-70 factor family. ECF subfamily.</text>
</comment>
<evidence type="ECO:0000256" key="4">
    <source>
        <dbReference type="ARBA" id="ARBA00023163"/>
    </source>
</evidence>
<evidence type="ECO:0000256" key="1">
    <source>
        <dbReference type="ARBA" id="ARBA00010641"/>
    </source>
</evidence>
<dbReference type="NCBIfam" id="TIGR02937">
    <property type="entry name" value="sigma70-ECF"/>
    <property type="match status" value="1"/>
</dbReference>
<dbReference type="InterPro" id="IPR039425">
    <property type="entry name" value="RNA_pol_sigma-70-like"/>
</dbReference>
<dbReference type="InterPro" id="IPR036388">
    <property type="entry name" value="WH-like_DNA-bd_sf"/>
</dbReference>
<keyword evidence="2" id="KW-0805">Transcription regulation</keyword>
<dbReference type="CDD" id="cd06171">
    <property type="entry name" value="Sigma70_r4"/>
    <property type="match status" value="1"/>
</dbReference>
<dbReference type="OrthoDB" id="9803470at2"/>
<protein>
    <submittedName>
        <fullName evidence="7">RNA polymerase sigma factor</fullName>
    </submittedName>
</protein>
<dbReference type="InterPro" id="IPR013324">
    <property type="entry name" value="RNA_pol_sigma_r3/r4-like"/>
</dbReference>
<dbReference type="InterPro" id="IPR007627">
    <property type="entry name" value="RNA_pol_sigma70_r2"/>
</dbReference>
<dbReference type="Gene3D" id="1.10.1740.10">
    <property type="match status" value="1"/>
</dbReference>
<feature type="domain" description="RNA polymerase sigma-70 region 2" evidence="5">
    <location>
        <begin position="16"/>
        <end position="74"/>
    </location>
</feature>
<evidence type="ECO:0000313" key="7">
    <source>
        <dbReference type="EMBL" id="TWO70815.1"/>
    </source>
</evidence>
<dbReference type="PANTHER" id="PTHR43133">
    <property type="entry name" value="RNA POLYMERASE ECF-TYPE SIGMA FACTO"/>
    <property type="match status" value="1"/>
</dbReference>
<organism evidence="7 8">
    <name type="scientific">Caenimonas sedimenti</name>
    <dbReference type="NCBI Taxonomy" id="2596921"/>
    <lineage>
        <taxon>Bacteria</taxon>
        <taxon>Pseudomonadati</taxon>
        <taxon>Pseudomonadota</taxon>
        <taxon>Betaproteobacteria</taxon>
        <taxon>Burkholderiales</taxon>
        <taxon>Comamonadaceae</taxon>
        <taxon>Caenimonas</taxon>
    </lineage>
</organism>
<dbReference type="AlphaFoldDB" id="A0A562ZR85"/>
<keyword evidence="3" id="KW-0731">Sigma factor</keyword>
<dbReference type="Gene3D" id="1.10.10.10">
    <property type="entry name" value="Winged helix-like DNA-binding domain superfamily/Winged helix DNA-binding domain"/>
    <property type="match status" value="1"/>
</dbReference>
<dbReference type="Pfam" id="PF04542">
    <property type="entry name" value="Sigma70_r2"/>
    <property type="match status" value="1"/>
</dbReference>
<name>A0A562ZR85_9BURK</name>
<gene>
    <name evidence="7" type="ORF">FN976_14195</name>
</gene>
<accession>A0A562ZR85</accession>
<evidence type="ECO:0000259" key="5">
    <source>
        <dbReference type="Pfam" id="PF04542"/>
    </source>
</evidence>
<dbReference type="InterPro" id="IPR013249">
    <property type="entry name" value="RNA_pol_sigma70_r4_t2"/>
</dbReference>
<keyword evidence="8" id="KW-1185">Reference proteome</keyword>
<dbReference type="GO" id="GO:0016987">
    <property type="term" value="F:sigma factor activity"/>
    <property type="evidence" value="ECO:0007669"/>
    <property type="project" value="UniProtKB-KW"/>
</dbReference>
<proteinExistence type="inferred from homology"/>
<comment type="caution">
    <text evidence="7">The sequence shown here is derived from an EMBL/GenBank/DDBJ whole genome shotgun (WGS) entry which is preliminary data.</text>
</comment>
<dbReference type="EMBL" id="VOBQ01000011">
    <property type="protein sequence ID" value="TWO70815.1"/>
    <property type="molecule type" value="Genomic_DNA"/>
</dbReference>
<dbReference type="SUPFAM" id="SSF88946">
    <property type="entry name" value="Sigma2 domain of RNA polymerase sigma factors"/>
    <property type="match status" value="1"/>
</dbReference>
<evidence type="ECO:0000259" key="6">
    <source>
        <dbReference type="Pfam" id="PF08281"/>
    </source>
</evidence>
<keyword evidence="4" id="KW-0804">Transcription</keyword>
<sequence length="173" mass="19666">MFAAAQAGDGAALERLLRELQPDIRRYARRQCHKSSAIEDVVQEALIVLYRRVGTVRDPLALAGWILRMVTRLCMLPVLGLMRGVEELTERHEAEYFARLPQDELRMDLARALESLPPIYREVILLRDMEQLTISEVAARLAVTREAAKSRIHRGRVLLREYLHPQGSTGSAP</sequence>
<dbReference type="Proteomes" id="UP000318199">
    <property type="component" value="Unassembled WGS sequence"/>
</dbReference>
<dbReference type="Pfam" id="PF08281">
    <property type="entry name" value="Sigma70_r4_2"/>
    <property type="match status" value="1"/>
</dbReference>
<feature type="domain" description="RNA polymerase sigma factor 70 region 4 type 2" evidence="6">
    <location>
        <begin position="107"/>
        <end position="157"/>
    </location>
</feature>
<dbReference type="GO" id="GO:0003677">
    <property type="term" value="F:DNA binding"/>
    <property type="evidence" value="ECO:0007669"/>
    <property type="project" value="InterPro"/>
</dbReference>